<reference evidence="4" key="1">
    <citation type="submission" date="2015-07" db="EMBL/GenBank/DDBJ databases">
        <authorList>
            <person name="Rodrigo-Torres Lidia"/>
            <person name="Arahal R.David."/>
        </authorList>
    </citation>
    <scope>NUCLEOTIDE SEQUENCE [LARGE SCALE GENOMIC DNA]</scope>
    <source>
        <strain evidence="4">CECT 4801</strain>
    </source>
</reference>
<dbReference type="InterPro" id="IPR008929">
    <property type="entry name" value="Chondroitin_lyas"/>
</dbReference>
<evidence type="ECO:0000313" key="4">
    <source>
        <dbReference type="Proteomes" id="UP000048926"/>
    </source>
</evidence>
<name>A0A0M6YBW9_9HYPH</name>
<dbReference type="InterPro" id="IPR012480">
    <property type="entry name" value="Hepar_II_III_C"/>
</dbReference>
<dbReference type="SUPFAM" id="SSF48230">
    <property type="entry name" value="Chondroitin AC/alginate lyase"/>
    <property type="match status" value="1"/>
</dbReference>
<dbReference type="PANTHER" id="PTHR38045:SF1">
    <property type="entry name" value="HEPARINASE II_III-LIKE PROTEIN"/>
    <property type="match status" value="1"/>
</dbReference>
<keyword evidence="4" id="KW-1185">Reference proteome</keyword>
<gene>
    <name evidence="3" type="ORF">LAL4801_06048</name>
</gene>
<dbReference type="GO" id="GO:0030313">
    <property type="term" value="C:cell envelope"/>
    <property type="evidence" value="ECO:0007669"/>
    <property type="project" value="UniProtKB-SubCell"/>
</dbReference>
<accession>A0A0M6YBW9</accession>
<evidence type="ECO:0000313" key="3">
    <source>
        <dbReference type="EMBL" id="CTQ47586.1"/>
    </source>
</evidence>
<dbReference type="GO" id="GO:0016829">
    <property type="term" value="F:lyase activity"/>
    <property type="evidence" value="ECO:0007669"/>
    <property type="project" value="InterPro"/>
</dbReference>
<dbReference type="Gene3D" id="2.70.98.70">
    <property type="match status" value="1"/>
</dbReference>
<dbReference type="PANTHER" id="PTHR38045">
    <property type="entry name" value="CHROMOSOME 1, WHOLE GENOME SHOTGUN SEQUENCE"/>
    <property type="match status" value="1"/>
</dbReference>
<dbReference type="AlphaFoldDB" id="A0A0M6YBW9"/>
<dbReference type="Gene3D" id="1.50.10.100">
    <property type="entry name" value="Chondroitin AC/alginate lyase"/>
    <property type="match status" value="1"/>
</dbReference>
<comment type="subcellular location">
    <subcellularLocation>
        <location evidence="1">Cell envelope</location>
    </subcellularLocation>
</comment>
<dbReference type="Pfam" id="PF07940">
    <property type="entry name" value="Hepar_II_III_C"/>
    <property type="match status" value="1"/>
</dbReference>
<evidence type="ECO:0000259" key="2">
    <source>
        <dbReference type="Pfam" id="PF07940"/>
    </source>
</evidence>
<organism evidence="3 4">
    <name type="scientific">Roseibium aggregatum</name>
    <dbReference type="NCBI Taxonomy" id="187304"/>
    <lineage>
        <taxon>Bacteria</taxon>
        <taxon>Pseudomonadati</taxon>
        <taxon>Pseudomonadota</taxon>
        <taxon>Alphaproteobacteria</taxon>
        <taxon>Hyphomicrobiales</taxon>
        <taxon>Stappiaceae</taxon>
        <taxon>Roseibium</taxon>
    </lineage>
</organism>
<sequence length="544" mass="60772">MLECSREFLDRVCTFGLAYFVQGDTRYGIRAIEEMEAVSNFESWNPDHFLDVAEMAAGLAIGFEWLNPLMSKSQRHRVLNAIHEKAVIPGLREFASKRHWTSCEDNWNVVCNSGLILAALSTLEHQASDAKVLLNNASESISIGFRGFAKDGDYREGYCYWEYASRYAVLAIEAMRAHKVPFSYPPQFCDAWRFGRDTIAPSGHCLNFGDNVLVPDRSPVLGWFANETKLAEIAKLQRESAGRLHPFDLIWLSTLPIEQQNSEPDYQLDRQFVSYENSGIYLLRSKYETGDFYVALKGGKNSSNHSHLDLGAFIIEVDGQRFIDELGRDSYALPGYFDPARRDRFFRVSSSGHGVVGIIASKSANSHCIHNQNSTAQTRLVAKNIEVDHSSITLEIEDKNAPFIQHRSVLLSANGVAVVDQMQSKNEAHLVAEIEWRIFTTGKVVQDGSQALINLGGKTLLAKIVEPQSAGWDVCTVETPAGQSDNSMFSKLSFTCALKPKYTRLIVEFTNEEISATVSSKVEKLISRLPLSSTTVQLSERGQT</sequence>
<evidence type="ECO:0000256" key="1">
    <source>
        <dbReference type="ARBA" id="ARBA00004196"/>
    </source>
</evidence>
<feature type="domain" description="Heparinase II/III-like C-terminal" evidence="2">
    <location>
        <begin position="270"/>
        <end position="458"/>
    </location>
</feature>
<protein>
    <submittedName>
        <fullName evidence="3">Heparinase II/III-like protein</fullName>
    </submittedName>
</protein>
<proteinExistence type="predicted"/>
<dbReference type="Proteomes" id="UP000048926">
    <property type="component" value="Unassembled WGS sequence"/>
</dbReference>
<dbReference type="EMBL" id="CXST01000010">
    <property type="protein sequence ID" value="CTQ47586.1"/>
    <property type="molecule type" value="Genomic_DNA"/>
</dbReference>